<accession>A0AAV3REU0</accession>
<evidence type="ECO:0000313" key="1">
    <source>
        <dbReference type="EMBL" id="GAA0172872.1"/>
    </source>
</evidence>
<keyword evidence="2" id="KW-1185">Reference proteome</keyword>
<comment type="caution">
    <text evidence="1">The sequence shown here is derived from an EMBL/GenBank/DDBJ whole genome shotgun (WGS) entry which is preliminary data.</text>
</comment>
<evidence type="ECO:0000313" key="2">
    <source>
        <dbReference type="Proteomes" id="UP001454036"/>
    </source>
</evidence>
<proteinExistence type="predicted"/>
<protein>
    <submittedName>
        <fullName evidence="1">Uncharacterized protein</fullName>
    </submittedName>
</protein>
<dbReference type="AlphaFoldDB" id="A0AAV3REU0"/>
<dbReference type="Gene3D" id="1.20.1050.10">
    <property type="match status" value="1"/>
</dbReference>
<organism evidence="1 2">
    <name type="scientific">Lithospermum erythrorhizon</name>
    <name type="common">Purple gromwell</name>
    <name type="synonym">Lithospermum officinale var. erythrorhizon</name>
    <dbReference type="NCBI Taxonomy" id="34254"/>
    <lineage>
        <taxon>Eukaryota</taxon>
        <taxon>Viridiplantae</taxon>
        <taxon>Streptophyta</taxon>
        <taxon>Embryophyta</taxon>
        <taxon>Tracheophyta</taxon>
        <taxon>Spermatophyta</taxon>
        <taxon>Magnoliopsida</taxon>
        <taxon>eudicotyledons</taxon>
        <taxon>Gunneridae</taxon>
        <taxon>Pentapetalae</taxon>
        <taxon>asterids</taxon>
        <taxon>lamiids</taxon>
        <taxon>Boraginales</taxon>
        <taxon>Boraginaceae</taxon>
        <taxon>Boraginoideae</taxon>
        <taxon>Lithospermeae</taxon>
        <taxon>Lithospermum</taxon>
    </lineage>
</organism>
<name>A0AAV3REU0_LITER</name>
<gene>
    <name evidence="1" type="ORF">LIER_26607</name>
</gene>
<dbReference type="Proteomes" id="UP001454036">
    <property type="component" value="Unassembled WGS sequence"/>
</dbReference>
<dbReference type="InterPro" id="IPR036249">
    <property type="entry name" value="Thioredoxin-like_sf"/>
</dbReference>
<reference evidence="1 2" key="1">
    <citation type="submission" date="2024-01" db="EMBL/GenBank/DDBJ databases">
        <title>The complete chloroplast genome sequence of Lithospermum erythrorhizon: insights into the phylogenetic relationship among Boraginaceae species and the maternal lineages of purple gromwells.</title>
        <authorList>
            <person name="Okada T."/>
            <person name="Watanabe K."/>
        </authorList>
    </citation>
    <scope>NUCLEOTIDE SEQUENCE [LARGE SCALE GENOMIC DNA]</scope>
</reference>
<dbReference type="EMBL" id="BAABME010008323">
    <property type="protein sequence ID" value="GAA0172872.1"/>
    <property type="molecule type" value="Genomic_DNA"/>
</dbReference>
<dbReference type="SUPFAM" id="SSF52833">
    <property type="entry name" value="Thioredoxin-like"/>
    <property type="match status" value="1"/>
</dbReference>
<sequence length="129" mass="14314">MAVGDVKLLGYFSSPFVLRVRIALNIKSINHECVEETVMSKSIMINGHEDKWSVFSFMEHALRIIPLFPLEDAYVKCSKVKTFVGGESIGYLNIALGGILAWLKSVSPAAENLIELFSMFTANEQSAKN</sequence>